<dbReference type="InterPro" id="IPR007290">
    <property type="entry name" value="Arv1"/>
</dbReference>
<evidence type="ECO:0000256" key="1">
    <source>
        <dbReference type="ARBA" id="ARBA00004477"/>
    </source>
</evidence>
<feature type="transmembrane region" description="Helical" evidence="10">
    <location>
        <begin position="118"/>
        <end position="136"/>
    </location>
</feature>
<evidence type="ECO:0000256" key="5">
    <source>
        <dbReference type="ARBA" id="ARBA00022824"/>
    </source>
</evidence>
<evidence type="ECO:0000256" key="4">
    <source>
        <dbReference type="ARBA" id="ARBA00022692"/>
    </source>
</evidence>
<comment type="subcellular location">
    <subcellularLocation>
        <location evidence="1 10">Endoplasmic reticulum membrane</location>
        <topology evidence="1 10">Multi-pass membrane protein</topology>
    </subcellularLocation>
</comment>
<dbReference type="GO" id="GO:0005794">
    <property type="term" value="C:Golgi apparatus"/>
    <property type="evidence" value="ECO:0007669"/>
    <property type="project" value="TreeGrafter"/>
</dbReference>
<sequence>MDEIVSSRTESKSPGLISCPKCTKLRKTPVSGDHYFEYPDLIIILDLLAMNKKTFNHLVFNKKLGKRPLQLALLGILSDAFRRWTSSDNWTMDSFTFNTLEDVYRTQLDFYQYAFHSVWAHAISLATLLPFALAYLKISSFLRAFLLTLSIKIVFIPLLIWTPRSIFFLPCGLSFIISFCFQAMQVTSLLQADKRHSAKVFLFAVGNCMLSTFIQFYLNF</sequence>
<reference evidence="11" key="1">
    <citation type="journal article" date="2010" name="Science">
        <title>Plasticity of animal genome architecture unmasked by rapid evolution of a pelagic tunicate.</title>
        <authorList>
            <person name="Denoeud F."/>
            <person name="Henriet S."/>
            <person name="Mungpakdee S."/>
            <person name="Aury J.M."/>
            <person name="Da Silva C."/>
            <person name="Brinkmann H."/>
            <person name="Mikhaleva J."/>
            <person name="Olsen L.C."/>
            <person name="Jubin C."/>
            <person name="Canestro C."/>
            <person name="Bouquet J.M."/>
            <person name="Danks G."/>
            <person name="Poulain J."/>
            <person name="Campsteijn C."/>
            <person name="Adamski M."/>
            <person name="Cross I."/>
            <person name="Yadetie F."/>
            <person name="Muffato M."/>
            <person name="Louis A."/>
            <person name="Butcher S."/>
            <person name="Tsagkogeorga G."/>
            <person name="Konrad A."/>
            <person name="Singh S."/>
            <person name="Jensen M.F."/>
            <person name="Cong E.H."/>
            <person name="Eikeseth-Otteraa H."/>
            <person name="Noel B."/>
            <person name="Anthouard V."/>
            <person name="Porcel B.M."/>
            <person name="Kachouri-Lafond R."/>
            <person name="Nishino A."/>
            <person name="Ugolini M."/>
            <person name="Chourrout P."/>
            <person name="Nishida H."/>
            <person name="Aasland R."/>
            <person name="Huzurbazar S."/>
            <person name="Westhof E."/>
            <person name="Delsuc F."/>
            <person name="Lehrach H."/>
            <person name="Reinhardt R."/>
            <person name="Weissenbach J."/>
            <person name="Roy S.W."/>
            <person name="Artiguenave F."/>
            <person name="Postlethwait J.H."/>
            <person name="Manak J.R."/>
            <person name="Thompson E.M."/>
            <person name="Jaillon O."/>
            <person name="Du Pasquier L."/>
            <person name="Boudinot P."/>
            <person name="Liberles D.A."/>
            <person name="Volff J.N."/>
            <person name="Philippe H."/>
            <person name="Lenhard B."/>
            <person name="Roest Crollius H."/>
            <person name="Wincker P."/>
            <person name="Chourrout D."/>
        </authorList>
    </citation>
    <scope>NUCLEOTIDE SEQUENCE [LARGE SCALE GENOMIC DNA]</scope>
</reference>
<organism evidence="11">
    <name type="scientific">Oikopleura dioica</name>
    <name type="common">Tunicate</name>
    <dbReference type="NCBI Taxonomy" id="34765"/>
    <lineage>
        <taxon>Eukaryota</taxon>
        <taxon>Metazoa</taxon>
        <taxon>Chordata</taxon>
        <taxon>Tunicata</taxon>
        <taxon>Appendicularia</taxon>
        <taxon>Copelata</taxon>
        <taxon>Oikopleuridae</taxon>
        <taxon>Oikopleura</taxon>
    </lineage>
</organism>
<dbReference type="GO" id="GO:0032366">
    <property type="term" value="P:intracellular sterol transport"/>
    <property type="evidence" value="ECO:0007669"/>
    <property type="project" value="UniProtKB-UniRule"/>
</dbReference>
<dbReference type="Proteomes" id="UP000001307">
    <property type="component" value="Unassembled WGS sequence"/>
</dbReference>
<keyword evidence="7 10" id="KW-0445">Lipid transport</keyword>
<dbReference type="GO" id="GO:0032541">
    <property type="term" value="C:cortical endoplasmic reticulum"/>
    <property type="evidence" value="ECO:0007669"/>
    <property type="project" value="TreeGrafter"/>
</dbReference>
<evidence type="ECO:0000256" key="6">
    <source>
        <dbReference type="ARBA" id="ARBA00022989"/>
    </source>
</evidence>
<dbReference type="GO" id="GO:0097036">
    <property type="term" value="P:regulation of plasma membrane sterol distribution"/>
    <property type="evidence" value="ECO:0007669"/>
    <property type="project" value="UniProtKB-UniRule"/>
</dbReference>
<keyword evidence="6 10" id="KW-1133">Transmembrane helix</keyword>
<dbReference type="EMBL" id="FN653087">
    <property type="protein sequence ID" value="CBY11593.1"/>
    <property type="molecule type" value="Genomic_DNA"/>
</dbReference>
<dbReference type="InParanoid" id="E4XP05"/>
<evidence type="ECO:0000256" key="10">
    <source>
        <dbReference type="RuleBase" id="RU368065"/>
    </source>
</evidence>
<keyword evidence="4 10" id="KW-0812">Transmembrane</keyword>
<proteinExistence type="inferred from homology"/>
<keyword evidence="12" id="KW-1185">Reference proteome</keyword>
<dbReference type="GO" id="GO:0005789">
    <property type="term" value="C:endoplasmic reticulum membrane"/>
    <property type="evidence" value="ECO:0007669"/>
    <property type="project" value="UniProtKB-SubCell"/>
</dbReference>
<evidence type="ECO:0000256" key="8">
    <source>
        <dbReference type="ARBA" id="ARBA00023098"/>
    </source>
</evidence>
<accession>E4XP05</accession>
<evidence type="ECO:0000256" key="2">
    <source>
        <dbReference type="ARBA" id="ARBA00009187"/>
    </source>
</evidence>
<dbReference type="GO" id="GO:0006665">
    <property type="term" value="P:sphingolipid metabolic process"/>
    <property type="evidence" value="ECO:0007669"/>
    <property type="project" value="TreeGrafter"/>
</dbReference>
<feature type="transmembrane region" description="Helical" evidence="10">
    <location>
        <begin position="167"/>
        <end position="188"/>
    </location>
</feature>
<dbReference type="Pfam" id="PF04161">
    <property type="entry name" value="Arv1"/>
    <property type="match status" value="1"/>
</dbReference>
<keyword evidence="5 10" id="KW-0256">Endoplasmic reticulum</keyword>
<gene>
    <name evidence="11" type="ORF">GSOID_T00016760001</name>
</gene>
<evidence type="ECO:0000256" key="3">
    <source>
        <dbReference type="ARBA" id="ARBA00022448"/>
    </source>
</evidence>
<comment type="function">
    <text evidence="10">Mediator of sterol homeostasis involved in sterol uptake, trafficking and distribution into membranes.</text>
</comment>
<dbReference type="GO" id="GO:0016125">
    <property type="term" value="P:sterol metabolic process"/>
    <property type="evidence" value="ECO:0007669"/>
    <property type="project" value="UniProtKB-UniRule"/>
</dbReference>
<comment type="similarity">
    <text evidence="2 10">Belongs to the ARV1 family.</text>
</comment>
<dbReference type="AlphaFoldDB" id="E4XP05"/>
<dbReference type="PANTHER" id="PTHR14467">
    <property type="entry name" value="ARV1"/>
    <property type="match status" value="1"/>
</dbReference>
<feature type="transmembrane region" description="Helical" evidence="10">
    <location>
        <begin position="141"/>
        <end position="161"/>
    </location>
</feature>
<protein>
    <recommendedName>
        <fullName evidence="10">Protein ARV</fullName>
    </recommendedName>
</protein>
<feature type="transmembrane region" description="Helical" evidence="10">
    <location>
        <begin position="200"/>
        <end position="218"/>
    </location>
</feature>
<dbReference type="OrthoDB" id="2192830at2759"/>
<evidence type="ECO:0000313" key="12">
    <source>
        <dbReference type="Proteomes" id="UP000001307"/>
    </source>
</evidence>
<keyword evidence="9 10" id="KW-0472">Membrane</keyword>
<keyword evidence="3 10" id="KW-0813">Transport</keyword>
<evidence type="ECO:0000256" key="7">
    <source>
        <dbReference type="ARBA" id="ARBA00023055"/>
    </source>
</evidence>
<evidence type="ECO:0000256" key="9">
    <source>
        <dbReference type="ARBA" id="ARBA00023136"/>
    </source>
</evidence>
<keyword evidence="8 10" id="KW-0443">Lipid metabolism</keyword>
<name>E4XP05_OIKDI</name>
<dbReference type="PANTHER" id="PTHR14467:SF0">
    <property type="entry name" value="PROTEIN ARV1"/>
    <property type="match status" value="1"/>
</dbReference>
<evidence type="ECO:0000313" key="11">
    <source>
        <dbReference type="EMBL" id="CBY11593.1"/>
    </source>
</evidence>